<dbReference type="GO" id="GO:0016491">
    <property type="term" value="F:oxidoreductase activity"/>
    <property type="evidence" value="ECO:0007669"/>
    <property type="project" value="UniProtKB-KW"/>
</dbReference>
<organism evidence="3 4">
    <name type="scientific">Rotaria sordida</name>
    <dbReference type="NCBI Taxonomy" id="392033"/>
    <lineage>
        <taxon>Eukaryota</taxon>
        <taxon>Metazoa</taxon>
        <taxon>Spiralia</taxon>
        <taxon>Gnathifera</taxon>
        <taxon>Rotifera</taxon>
        <taxon>Eurotatoria</taxon>
        <taxon>Bdelloidea</taxon>
        <taxon>Philodinida</taxon>
        <taxon>Philodinidae</taxon>
        <taxon>Rotaria</taxon>
    </lineage>
</organism>
<dbReference type="InterPro" id="IPR003819">
    <property type="entry name" value="TauD/TfdA-like"/>
</dbReference>
<dbReference type="PANTHER" id="PTHR10696">
    <property type="entry name" value="GAMMA-BUTYROBETAINE HYDROXYLASE-RELATED"/>
    <property type="match status" value="1"/>
</dbReference>
<feature type="domain" description="TauD/TfdA-like" evidence="2">
    <location>
        <begin position="36"/>
        <end position="339"/>
    </location>
</feature>
<keyword evidence="1" id="KW-0560">Oxidoreductase</keyword>
<sequence>MDAVASVISLPEQILLDDGSPFPLVLAPKPDCLKSLSDVVSFVEQHRDELLSRLLRCGAILFRDFPIADAFEFDTFARAFNWIPLPYVGGAAPRRQVTSIVFTSNESPPSEPIPFHHEMAQVPKFPKHLLFFCEIPSKSDGETPIAYSAMVYSRINNALPDYVRKLEEKQTRYIRILPDGDDPQSAIGRGWQSTYQTEDREHAEQVCREQGTDYEWLDDGCLKTTTKVLPAIRLDERTGIYVQYFSCLHTICIFPSGKKTWFNSIVAAYMGWSDKRNDGKKAVTFADGETMNEKDIQKCATILDESSVSLTWKKGDVLLIDNRQVLHARKSFEPPRRILAALFQ</sequence>
<comment type="caution">
    <text evidence="3">The sequence shown here is derived from an EMBL/GenBank/DDBJ whole genome shotgun (WGS) entry which is preliminary data.</text>
</comment>
<dbReference type="SUPFAM" id="SSF51197">
    <property type="entry name" value="Clavaminate synthase-like"/>
    <property type="match status" value="1"/>
</dbReference>
<evidence type="ECO:0000313" key="3">
    <source>
        <dbReference type="EMBL" id="CAF3729729.1"/>
    </source>
</evidence>
<gene>
    <name evidence="3" type="ORF">FNK824_LOCUS11017</name>
</gene>
<dbReference type="InterPro" id="IPR042098">
    <property type="entry name" value="TauD-like_sf"/>
</dbReference>
<evidence type="ECO:0000256" key="1">
    <source>
        <dbReference type="ARBA" id="ARBA00023002"/>
    </source>
</evidence>
<evidence type="ECO:0000259" key="2">
    <source>
        <dbReference type="Pfam" id="PF02668"/>
    </source>
</evidence>
<dbReference type="Proteomes" id="UP000663874">
    <property type="component" value="Unassembled WGS sequence"/>
</dbReference>
<protein>
    <recommendedName>
        <fullName evidence="2">TauD/TfdA-like domain-containing protein</fullName>
    </recommendedName>
</protein>
<dbReference type="EMBL" id="CAJOBE010001278">
    <property type="protein sequence ID" value="CAF3729729.1"/>
    <property type="molecule type" value="Genomic_DNA"/>
</dbReference>
<accession>A0A818WUD4</accession>
<evidence type="ECO:0000313" key="4">
    <source>
        <dbReference type="Proteomes" id="UP000663874"/>
    </source>
</evidence>
<name>A0A818WUD4_9BILA</name>
<dbReference type="Gene3D" id="3.60.130.10">
    <property type="entry name" value="Clavaminate synthase-like"/>
    <property type="match status" value="1"/>
</dbReference>
<dbReference type="AlphaFoldDB" id="A0A818WUD4"/>
<dbReference type="Pfam" id="PF02668">
    <property type="entry name" value="TauD"/>
    <property type="match status" value="1"/>
</dbReference>
<proteinExistence type="predicted"/>
<dbReference type="PANTHER" id="PTHR10696:SF21">
    <property type="entry name" value="TAUD_TFDA-LIKE DOMAIN-CONTAINING PROTEIN"/>
    <property type="match status" value="1"/>
</dbReference>
<dbReference type="InterPro" id="IPR050411">
    <property type="entry name" value="AlphaKG_dependent_hydroxylases"/>
</dbReference>
<reference evidence="3" key="1">
    <citation type="submission" date="2021-02" db="EMBL/GenBank/DDBJ databases">
        <authorList>
            <person name="Nowell W R."/>
        </authorList>
    </citation>
    <scope>NUCLEOTIDE SEQUENCE</scope>
</reference>